<feature type="transmembrane region" description="Helical" evidence="5">
    <location>
        <begin position="98"/>
        <end position="116"/>
    </location>
</feature>
<dbReference type="Proteomes" id="UP000001357">
    <property type="component" value="Unassembled WGS sequence"/>
</dbReference>
<comment type="subcellular location">
    <subcellularLocation>
        <location evidence="1">Membrane</location>
        <topology evidence="1">Multi-pass membrane protein</topology>
    </subcellularLocation>
</comment>
<protein>
    <submittedName>
        <fullName evidence="6">Uncharacterized protein</fullName>
    </submittedName>
</protein>
<evidence type="ECO:0000313" key="6">
    <source>
        <dbReference type="EMBL" id="EDQ87934.1"/>
    </source>
</evidence>
<dbReference type="eggNOG" id="KOG3319">
    <property type="taxonomic scope" value="Eukaryota"/>
</dbReference>
<dbReference type="KEGG" id="mbr:MONBRDRAFT_32962"/>
<dbReference type="OMA" id="WTAYILI"/>
<accession>A9V2R9</accession>
<dbReference type="InParanoid" id="A9V2R9"/>
<evidence type="ECO:0000256" key="4">
    <source>
        <dbReference type="ARBA" id="ARBA00023136"/>
    </source>
</evidence>
<dbReference type="FunCoup" id="A9V2R9">
    <property type="interactions" value="981"/>
</dbReference>
<dbReference type="GO" id="GO:0005789">
    <property type="term" value="C:endoplasmic reticulum membrane"/>
    <property type="evidence" value="ECO:0007669"/>
    <property type="project" value="InterPro"/>
</dbReference>
<feature type="transmembrane region" description="Helical" evidence="5">
    <location>
        <begin position="122"/>
        <end position="142"/>
    </location>
</feature>
<gene>
    <name evidence="6" type="ORF">MONBRDRAFT_32962</name>
</gene>
<dbReference type="EMBL" id="CH991556">
    <property type="protein sequence ID" value="EDQ87934.1"/>
    <property type="molecule type" value="Genomic_DNA"/>
</dbReference>
<name>A9V2R9_MONBE</name>
<dbReference type="RefSeq" id="XP_001747010.1">
    <property type="nucleotide sequence ID" value="XM_001746958.1"/>
</dbReference>
<keyword evidence="2 5" id="KW-0812">Transmembrane</keyword>
<sequence length="150" mass="17270">MALKYSVSNPNETWINSNGFILFYFFAILVVHLVLLSFPFLSTESVWTLTNTVHSLVNFLLLHWYKGAPFVTMDQESDSKTQWEQLTANNELDIYKRFLIAAPIIVFFIAVAYTHYNSVHFLINLAFLALAVIPKIPGLYGVRLFGINRY</sequence>
<dbReference type="GO" id="GO:0017059">
    <property type="term" value="C:serine palmitoyltransferase complex"/>
    <property type="evidence" value="ECO:0000318"/>
    <property type="project" value="GO_Central"/>
</dbReference>
<evidence type="ECO:0000256" key="2">
    <source>
        <dbReference type="ARBA" id="ARBA00022692"/>
    </source>
</evidence>
<evidence type="ECO:0000313" key="7">
    <source>
        <dbReference type="Proteomes" id="UP000001357"/>
    </source>
</evidence>
<dbReference type="AlphaFoldDB" id="A9V2R9"/>
<dbReference type="STRING" id="81824.A9V2R9"/>
<reference evidence="6 7" key="1">
    <citation type="journal article" date="2008" name="Nature">
        <title>The genome of the choanoflagellate Monosiga brevicollis and the origin of metazoans.</title>
        <authorList>
            <consortium name="JGI Sequencing"/>
            <person name="King N."/>
            <person name="Westbrook M.J."/>
            <person name="Young S.L."/>
            <person name="Kuo A."/>
            <person name="Abedin M."/>
            <person name="Chapman J."/>
            <person name="Fairclough S."/>
            <person name="Hellsten U."/>
            <person name="Isogai Y."/>
            <person name="Letunic I."/>
            <person name="Marr M."/>
            <person name="Pincus D."/>
            <person name="Putnam N."/>
            <person name="Rokas A."/>
            <person name="Wright K.J."/>
            <person name="Zuzow R."/>
            <person name="Dirks W."/>
            <person name="Good M."/>
            <person name="Goodstein D."/>
            <person name="Lemons D."/>
            <person name="Li W."/>
            <person name="Lyons J.B."/>
            <person name="Morris A."/>
            <person name="Nichols S."/>
            <person name="Richter D.J."/>
            <person name="Salamov A."/>
            <person name="Bork P."/>
            <person name="Lim W.A."/>
            <person name="Manning G."/>
            <person name="Miller W.T."/>
            <person name="McGinnis W."/>
            <person name="Shapiro H."/>
            <person name="Tjian R."/>
            <person name="Grigoriev I.V."/>
            <person name="Rokhsar D."/>
        </authorList>
    </citation>
    <scope>NUCLEOTIDE SEQUENCE [LARGE SCALE GENOMIC DNA]</scope>
    <source>
        <strain evidence="7">MX1 / ATCC 50154</strain>
    </source>
</reference>
<dbReference type="InterPro" id="IPR007203">
    <property type="entry name" value="ORMDL"/>
</dbReference>
<dbReference type="PANTHER" id="PTHR12665">
    <property type="entry name" value="ORMDL PROTEINS"/>
    <property type="match status" value="1"/>
</dbReference>
<keyword evidence="3 5" id="KW-1133">Transmembrane helix</keyword>
<dbReference type="GeneID" id="5892461"/>
<evidence type="ECO:0000256" key="1">
    <source>
        <dbReference type="ARBA" id="ARBA00004141"/>
    </source>
</evidence>
<proteinExistence type="predicted"/>
<dbReference type="GO" id="GO:0090156">
    <property type="term" value="P:intracellular sphingolipid homeostasis"/>
    <property type="evidence" value="ECO:0000318"/>
    <property type="project" value="GO_Central"/>
</dbReference>
<dbReference type="Pfam" id="PF04061">
    <property type="entry name" value="ORMDL"/>
    <property type="match status" value="1"/>
</dbReference>
<keyword evidence="7" id="KW-1185">Reference proteome</keyword>
<organism evidence="6 7">
    <name type="scientific">Monosiga brevicollis</name>
    <name type="common">Choanoflagellate</name>
    <dbReference type="NCBI Taxonomy" id="81824"/>
    <lineage>
        <taxon>Eukaryota</taxon>
        <taxon>Choanoflagellata</taxon>
        <taxon>Craspedida</taxon>
        <taxon>Salpingoecidae</taxon>
        <taxon>Monosiga</taxon>
    </lineage>
</organism>
<feature type="transmembrane region" description="Helical" evidence="5">
    <location>
        <begin position="21"/>
        <end position="40"/>
    </location>
</feature>
<evidence type="ECO:0000256" key="5">
    <source>
        <dbReference type="SAM" id="Phobius"/>
    </source>
</evidence>
<keyword evidence="4 5" id="KW-0472">Membrane</keyword>
<dbReference type="GO" id="GO:0030148">
    <property type="term" value="P:sphingolipid biosynthetic process"/>
    <property type="evidence" value="ECO:0000318"/>
    <property type="project" value="GO_Central"/>
</dbReference>
<dbReference type="GO" id="GO:0006672">
    <property type="term" value="P:ceramide metabolic process"/>
    <property type="evidence" value="ECO:0000318"/>
    <property type="project" value="GO_Central"/>
</dbReference>
<evidence type="ECO:0000256" key="3">
    <source>
        <dbReference type="ARBA" id="ARBA00022989"/>
    </source>
</evidence>